<dbReference type="PANTHER" id="PTHR42647:SF22">
    <property type="entry name" value="BOI-RELATED E3 UBIQUITIN-PROTEIN LIGASE 2-RELATED"/>
    <property type="match status" value="1"/>
</dbReference>
<evidence type="ECO:0008006" key="6">
    <source>
        <dbReference type="Google" id="ProtNLM"/>
    </source>
</evidence>
<name>A0A7N0UP38_KALFE</name>
<dbReference type="GO" id="GO:0004842">
    <property type="term" value="F:ubiquitin-protein transferase activity"/>
    <property type="evidence" value="ECO:0007669"/>
    <property type="project" value="TreeGrafter"/>
</dbReference>
<keyword evidence="1" id="KW-0479">Metal-binding</keyword>
<evidence type="ECO:0000256" key="3">
    <source>
        <dbReference type="ARBA" id="ARBA00022833"/>
    </source>
</evidence>
<protein>
    <recommendedName>
        <fullName evidence="6">RING-type domain-containing protein</fullName>
    </recommendedName>
</protein>
<dbReference type="Gene3D" id="3.30.40.10">
    <property type="entry name" value="Zinc/RING finger domain, C3HC4 (zinc finger)"/>
    <property type="match status" value="1"/>
</dbReference>
<dbReference type="EnsemblPlants" id="Kaladp0076s0104.1.v1.1">
    <property type="protein sequence ID" value="Kaladp0076s0104.1.v1.1"/>
    <property type="gene ID" value="Kaladp0076s0104.v1.1"/>
</dbReference>
<keyword evidence="2" id="KW-0863">Zinc-finger</keyword>
<keyword evidence="5" id="KW-1185">Reference proteome</keyword>
<organism evidence="4 5">
    <name type="scientific">Kalanchoe fedtschenkoi</name>
    <name type="common">Lavender scallops</name>
    <name type="synonym">South American air plant</name>
    <dbReference type="NCBI Taxonomy" id="63787"/>
    <lineage>
        <taxon>Eukaryota</taxon>
        <taxon>Viridiplantae</taxon>
        <taxon>Streptophyta</taxon>
        <taxon>Embryophyta</taxon>
        <taxon>Tracheophyta</taxon>
        <taxon>Spermatophyta</taxon>
        <taxon>Magnoliopsida</taxon>
        <taxon>eudicotyledons</taxon>
        <taxon>Gunneridae</taxon>
        <taxon>Pentapetalae</taxon>
        <taxon>Saxifragales</taxon>
        <taxon>Crassulaceae</taxon>
        <taxon>Kalanchoe</taxon>
    </lineage>
</organism>
<dbReference type="GO" id="GO:0008270">
    <property type="term" value="F:zinc ion binding"/>
    <property type="evidence" value="ECO:0007669"/>
    <property type="project" value="UniProtKB-KW"/>
</dbReference>
<proteinExistence type="predicted"/>
<keyword evidence="3" id="KW-0862">Zinc</keyword>
<reference evidence="4" key="1">
    <citation type="submission" date="2021-01" db="UniProtKB">
        <authorList>
            <consortium name="EnsemblPlants"/>
        </authorList>
    </citation>
    <scope>IDENTIFICATION</scope>
</reference>
<accession>A0A7N0UP38</accession>
<dbReference type="Gramene" id="Kaladp0076s0104.1.v1.1">
    <property type="protein sequence ID" value="Kaladp0076s0104.1.v1.1"/>
    <property type="gene ID" value="Kaladp0076s0104.v1.1"/>
</dbReference>
<dbReference type="InterPro" id="IPR013083">
    <property type="entry name" value="Znf_RING/FYVE/PHD"/>
</dbReference>
<dbReference type="Proteomes" id="UP000594263">
    <property type="component" value="Unplaced"/>
</dbReference>
<dbReference type="AlphaFoldDB" id="A0A7N0UP38"/>
<dbReference type="OMA" id="MAMCLNN"/>
<evidence type="ECO:0000256" key="2">
    <source>
        <dbReference type="ARBA" id="ARBA00022771"/>
    </source>
</evidence>
<evidence type="ECO:0000313" key="4">
    <source>
        <dbReference type="EnsemblPlants" id="Kaladp0076s0104.1.v1.1"/>
    </source>
</evidence>
<evidence type="ECO:0000256" key="1">
    <source>
        <dbReference type="ARBA" id="ARBA00022723"/>
    </source>
</evidence>
<dbReference type="PANTHER" id="PTHR42647">
    <property type="entry name" value="SBP (S-RIBONUCLEASE BINDING PROTEIN) FAMILY PROTEIN"/>
    <property type="match status" value="1"/>
</dbReference>
<evidence type="ECO:0000313" key="5">
    <source>
        <dbReference type="Proteomes" id="UP000594263"/>
    </source>
</evidence>
<sequence>MMMMMLRRLQQQHTIELHNVNTGDSCSPSGFAASLDEKQIDQYIMSQYERLRWAVHEQRKRDLASILNRVETKSRHVLKQQDEEMIRARSRAAQLELTLLEVQTEQQQWKKLALDTDAQLIRLSNAVEQMRSDGDGTEEGDDAESCCDAGDQIQRACRRCGFKEACVVLLPCRHMCSCVACEPLLGWCPVCTCVKQGAIAIEPPCPFIS</sequence>